<organism evidence="1">
    <name type="scientific">Escherichia coli</name>
    <dbReference type="NCBI Taxonomy" id="562"/>
    <lineage>
        <taxon>Bacteria</taxon>
        <taxon>Pseudomonadati</taxon>
        <taxon>Pseudomonadota</taxon>
        <taxon>Gammaproteobacteria</taxon>
        <taxon>Enterobacterales</taxon>
        <taxon>Enterobacteriaceae</taxon>
        <taxon>Escherichia</taxon>
    </lineage>
</organism>
<keyword evidence="1" id="KW-0614">Plasmid</keyword>
<reference evidence="1" key="1">
    <citation type="submission" date="2019-07" db="EMBL/GenBank/DDBJ databases">
        <title>Complete nucleotide sequences of four environmental multidrug resistance plasmids encoding CTX-M-type extended-spectrum beta-lactamases.</title>
        <authorList>
            <person name="Botts R.T."/>
            <person name="Bravo J.A."/>
            <person name="Brown M.L."/>
            <person name="Castilleja C.C."/>
            <person name="Guzman V.L."/>
            <person name="Paternoster M.V."/>
            <person name="Pyle S."/>
            <person name="Ustick L."/>
            <person name="Walters C.J."/>
            <person name="Hall S."/>
            <person name="Henderson J.D."/>
            <person name="Kenney S.M."/>
            <person name="Brown C.J."/>
            <person name="Top E.M."/>
            <person name="Cummings D.E."/>
            <person name="Lensink M."/>
        </authorList>
    </citation>
    <scope>NUCLEOTIDE SEQUENCE</scope>
    <source>
        <strain evidence="1">TREC1</strain>
        <plasmid evidence="1">pTREC1</plasmid>
    </source>
</reference>
<sequence>MIAFNHVVPVLNLSVFNVRRAPAFAFEQSKRATIGGRALLQIVGGDKLIIPFC</sequence>
<proteinExistence type="predicted"/>
<dbReference type="EMBL" id="MN158989">
    <property type="protein sequence ID" value="QID24741.1"/>
    <property type="molecule type" value="Genomic_DNA"/>
</dbReference>
<name>A0A6G6ARY1_ECOLX</name>
<protein>
    <submittedName>
        <fullName evidence="1">TrbB</fullName>
    </submittedName>
</protein>
<dbReference type="AlphaFoldDB" id="A0A6G6ARY1"/>
<accession>A0A6G6ARY1</accession>
<geneLocation type="plasmid" evidence="1">
    <name>pTREC1</name>
</geneLocation>
<gene>
    <name evidence="1" type="ORF">HAKHHOBF_00035</name>
</gene>
<evidence type="ECO:0000313" key="1">
    <source>
        <dbReference type="EMBL" id="QID24741.1"/>
    </source>
</evidence>